<sequence>MDLVSALAVDAGVELVAQHERVVARLFLPGESTPGGDSRTEAVLRRVLGMRPDALAVEARSIRERFVPRHIDLIETLNANARLVLPAGAPDLDDDTAVVVGAVFSSEFAVEGAALCNPSTVAHPDQGDVGPGELRLLLSVRSIGEGHISSIQFCEAIVGPGPTWRFLPREPRLAVADIGVAAWDRDHFERALLHGGGSGEMVRAVVQMLPPTFSAAEFAVVVQDLRPPLLHQDGAREQIESMRVIADSAYRAEFAPTSAVSARVLLPTADEERRGMEDVRLVEVDGADGGDGPRYRGTYTAYDGRSIASRMITTDDFRSFEIHRLTGRPSLTKGMALFPRLIDGEWAALSRTDGESTGLTRSRDGVDWGREEPVQRPNALWEVVQTGNCGPPLETDEGWLVLTHGVGPMRSYSIGALLLDLDDPSQVIGMLDRPLIEPFGAIGGYVPNVAYSCGGIIHDGTLWIPHGVADQSIRVASVDLARLLSELVH</sequence>
<keyword evidence="1" id="KW-0328">Glycosyltransferase</keyword>
<keyword evidence="4" id="KW-0378">Hydrolase</keyword>
<keyword evidence="2" id="KW-0808">Transferase</keyword>
<proteinExistence type="inferred from homology"/>
<dbReference type="SUPFAM" id="SSF75005">
    <property type="entry name" value="Arabinanase/levansucrase/invertase"/>
    <property type="match status" value="1"/>
</dbReference>
<dbReference type="EMBL" id="JAGIOA010000001">
    <property type="protein sequence ID" value="MBP2379251.1"/>
    <property type="molecule type" value="Genomic_DNA"/>
</dbReference>
<gene>
    <name evidence="4" type="ORF">JOF42_002746</name>
</gene>
<accession>A0ABS4WSR1</accession>
<reference evidence="4 5" key="1">
    <citation type="submission" date="2021-03" db="EMBL/GenBank/DDBJ databases">
        <title>Sequencing the genomes of 1000 actinobacteria strains.</title>
        <authorList>
            <person name="Klenk H.-P."/>
        </authorList>
    </citation>
    <scope>NUCLEOTIDE SEQUENCE [LARGE SCALE GENOMIC DNA]</scope>
    <source>
        <strain evidence="4 5">DSM 13468</strain>
    </source>
</reference>
<dbReference type="Gene3D" id="2.115.10.20">
    <property type="entry name" value="Glycosyl hydrolase domain, family 43"/>
    <property type="match status" value="1"/>
</dbReference>
<dbReference type="Pfam" id="PF04041">
    <property type="entry name" value="Glyco_hydro_130"/>
    <property type="match status" value="1"/>
</dbReference>
<evidence type="ECO:0000256" key="2">
    <source>
        <dbReference type="ARBA" id="ARBA00022679"/>
    </source>
</evidence>
<dbReference type="GO" id="GO:0016787">
    <property type="term" value="F:hydrolase activity"/>
    <property type="evidence" value="ECO:0007669"/>
    <property type="project" value="UniProtKB-KW"/>
</dbReference>
<dbReference type="RefSeq" id="WP_210098354.1">
    <property type="nucleotide sequence ID" value="NZ_BAAAIO010000003.1"/>
</dbReference>
<organism evidence="4 5">
    <name type="scientific">Microbacterium phyllosphaerae</name>
    <dbReference type="NCBI Taxonomy" id="124798"/>
    <lineage>
        <taxon>Bacteria</taxon>
        <taxon>Bacillati</taxon>
        <taxon>Actinomycetota</taxon>
        <taxon>Actinomycetes</taxon>
        <taxon>Micrococcales</taxon>
        <taxon>Microbacteriaceae</taxon>
        <taxon>Microbacterium</taxon>
    </lineage>
</organism>
<keyword evidence="5" id="KW-1185">Reference proteome</keyword>
<dbReference type="Proteomes" id="UP000703720">
    <property type="component" value="Unassembled WGS sequence"/>
</dbReference>
<dbReference type="InterPro" id="IPR007184">
    <property type="entry name" value="Mannoside_phosphorylase"/>
</dbReference>
<evidence type="ECO:0000256" key="3">
    <source>
        <dbReference type="ARBA" id="ARBA00024356"/>
    </source>
</evidence>
<dbReference type="InterPro" id="IPR023296">
    <property type="entry name" value="Glyco_hydro_beta-prop_sf"/>
</dbReference>
<evidence type="ECO:0000313" key="5">
    <source>
        <dbReference type="Proteomes" id="UP000703720"/>
    </source>
</evidence>
<comment type="caution">
    <text evidence="4">The sequence shown here is derived from an EMBL/GenBank/DDBJ whole genome shotgun (WGS) entry which is preliminary data.</text>
</comment>
<dbReference type="PANTHER" id="PTHR34106">
    <property type="entry name" value="GLYCOSIDASE"/>
    <property type="match status" value="1"/>
</dbReference>
<protein>
    <submittedName>
        <fullName evidence="4">GH43/DUF377 family glycosyl hydrolase</fullName>
    </submittedName>
</protein>
<dbReference type="PANTHER" id="PTHR34106:SF4">
    <property type="entry name" value="BLL5143 PROTEIN"/>
    <property type="match status" value="1"/>
</dbReference>
<comment type="similarity">
    <text evidence="3">Belongs to the glycosyl hydrolase 130 family.</text>
</comment>
<name>A0ABS4WSR1_9MICO</name>
<evidence type="ECO:0000313" key="4">
    <source>
        <dbReference type="EMBL" id="MBP2379251.1"/>
    </source>
</evidence>
<evidence type="ECO:0000256" key="1">
    <source>
        <dbReference type="ARBA" id="ARBA00022676"/>
    </source>
</evidence>